<evidence type="ECO:0000259" key="2">
    <source>
        <dbReference type="Pfam" id="PF03629"/>
    </source>
</evidence>
<comment type="caution">
    <text evidence="3">The sequence shown here is derived from an EMBL/GenBank/DDBJ whole genome shotgun (WGS) entry which is preliminary data.</text>
</comment>
<evidence type="ECO:0000256" key="1">
    <source>
        <dbReference type="ARBA" id="ARBA00022801"/>
    </source>
</evidence>
<dbReference type="InterPro" id="IPR052940">
    <property type="entry name" value="Carb_Esterase_6"/>
</dbReference>
<sequence>MEINMKQIITKGLKYSIKTIGTNLNNVALKLIKPKAYSKPLGIALLLASLWCNSEKSYAQNTKLYVFLSFGQSNMEGNAPFEPQDTTVNNRFSVLQAVDCPELGRTKGNWYTAKPPLCRCKTGLTPMDYFGRTLLDSLPEDVRIGIINVAVGGCKIELFDKDTYQTYTATAPEWMKSALNEYGGNPYGRLVELAKVAQQSGVIKGILMHQGESNTGDQEWPKKVKVVYENLIRDLNLNPASTPLLAGEVVHADQGGKCASMNKIIASLPETIPNAHIISSAGCTDAADNLHFNAQGYRMLGERYAKTMLSLLK</sequence>
<dbReference type="PANTHER" id="PTHR31988:SF19">
    <property type="entry name" value="9-O-ACETYL-N-ACETYLNEURAMINIC ACID DEACETYLASE-RELATED"/>
    <property type="match status" value="1"/>
</dbReference>
<dbReference type="Gene3D" id="3.40.50.1110">
    <property type="entry name" value="SGNH hydrolase"/>
    <property type="match status" value="1"/>
</dbReference>
<dbReference type="InterPro" id="IPR036514">
    <property type="entry name" value="SGNH_hydro_sf"/>
</dbReference>
<evidence type="ECO:0000313" key="4">
    <source>
        <dbReference type="Proteomes" id="UP000273898"/>
    </source>
</evidence>
<evidence type="ECO:0000313" key="3">
    <source>
        <dbReference type="EMBL" id="RLJ79552.1"/>
    </source>
</evidence>
<protein>
    <recommendedName>
        <fullName evidence="2">Sialate O-acetylesterase domain-containing protein</fullName>
    </recommendedName>
</protein>
<dbReference type="GO" id="GO:0016788">
    <property type="term" value="F:hydrolase activity, acting on ester bonds"/>
    <property type="evidence" value="ECO:0007669"/>
    <property type="project" value="UniProtKB-ARBA"/>
</dbReference>
<gene>
    <name evidence="3" type="ORF">BCL90_0255</name>
</gene>
<dbReference type="PANTHER" id="PTHR31988">
    <property type="entry name" value="ESTERASE, PUTATIVE (DUF303)-RELATED"/>
    <property type="match status" value="1"/>
</dbReference>
<name>A0A497Y7K0_9SPHI</name>
<dbReference type="Proteomes" id="UP000273898">
    <property type="component" value="Unassembled WGS sequence"/>
</dbReference>
<organism evidence="3 4">
    <name type="scientific">Pedobacter alluvionis</name>
    <dbReference type="NCBI Taxonomy" id="475253"/>
    <lineage>
        <taxon>Bacteria</taxon>
        <taxon>Pseudomonadati</taxon>
        <taxon>Bacteroidota</taxon>
        <taxon>Sphingobacteriia</taxon>
        <taxon>Sphingobacteriales</taxon>
        <taxon>Sphingobacteriaceae</taxon>
        <taxon>Pedobacter</taxon>
    </lineage>
</organism>
<dbReference type="SUPFAM" id="SSF52266">
    <property type="entry name" value="SGNH hydrolase"/>
    <property type="match status" value="1"/>
</dbReference>
<keyword evidence="1" id="KW-0378">Hydrolase</keyword>
<dbReference type="AlphaFoldDB" id="A0A497Y7K0"/>
<feature type="domain" description="Sialate O-acetylesterase" evidence="2">
    <location>
        <begin position="65"/>
        <end position="309"/>
    </location>
</feature>
<dbReference type="InterPro" id="IPR005181">
    <property type="entry name" value="SASA"/>
</dbReference>
<proteinExistence type="predicted"/>
<accession>A0A497Y7K0</accession>
<reference evidence="3 4" key="1">
    <citation type="submission" date="2018-10" db="EMBL/GenBank/DDBJ databases">
        <title>Genomic Encyclopedia of Archaeal and Bacterial Type Strains, Phase II (KMG-II): from individual species to whole genera.</title>
        <authorList>
            <person name="Goeker M."/>
        </authorList>
    </citation>
    <scope>NUCLEOTIDE SEQUENCE [LARGE SCALE GENOMIC DNA]</scope>
    <source>
        <strain evidence="3 4">DSM 19624</strain>
    </source>
</reference>
<dbReference type="Pfam" id="PF03629">
    <property type="entry name" value="SASA"/>
    <property type="match status" value="1"/>
</dbReference>
<dbReference type="EMBL" id="RCCK01000010">
    <property type="protein sequence ID" value="RLJ79552.1"/>
    <property type="molecule type" value="Genomic_DNA"/>
</dbReference>